<dbReference type="Gramene" id="rna45502">
    <property type="protein sequence ID" value="RHN39477.1"/>
    <property type="gene ID" value="gene45502"/>
</dbReference>
<dbReference type="EMBL" id="PSQE01000008">
    <property type="protein sequence ID" value="RHN39477.1"/>
    <property type="molecule type" value="Genomic_DNA"/>
</dbReference>
<dbReference type="Proteomes" id="UP000265566">
    <property type="component" value="Chromosome 8"/>
</dbReference>
<organism evidence="2 3">
    <name type="scientific">Medicago truncatula</name>
    <name type="common">Barrel medic</name>
    <name type="synonym">Medicago tribuloides</name>
    <dbReference type="NCBI Taxonomy" id="3880"/>
    <lineage>
        <taxon>Eukaryota</taxon>
        <taxon>Viridiplantae</taxon>
        <taxon>Streptophyta</taxon>
        <taxon>Embryophyta</taxon>
        <taxon>Tracheophyta</taxon>
        <taxon>Spermatophyta</taxon>
        <taxon>Magnoliopsida</taxon>
        <taxon>eudicotyledons</taxon>
        <taxon>Gunneridae</taxon>
        <taxon>Pentapetalae</taxon>
        <taxon>rosids</taxon>
        <taxon>fabids</taxon>
        <taxon>Fabales</taxon>
        <taxon>Fabaceae</taxon>
        <taxon>Papilionoideae</taxon>
        <taxon>50 kb inversion clade</taxon>
        <taxon>NPAAA clade</taxon>
        <taxon>Hologalegina</taxon>
        <taxon>IRL clade</taxon>
        <taxon>Trifolieae</taxon>
        <taxon>Medicago</taxon>
    </lineage>
</organism>
<proteinExistence type="predicted"/>
<evidence type="ECO:0000313" key="2">
    <source>
        <dbReference type="EMBL" id="RHN39477.1"/>
    </source>
</evidence>
<reference evidence="3" key="1">
    <citation type="journal article" date="2018" name="Nat. Plants">
        <title>Whole-genome landscape of Medicago truncatula symbiotic genes.</title>
        <authorList>
            <person name="Pecrix Y."/>
            <person name="Staton S.E."/>
            <person name="Sallet E."/>
            <person name="Lelandais-Briere C."/>
            <person name="Moreau S."/>
            <person name="Carrere S."/>
            <person name="Blein T."/>
            <person name="Jardinaud M.F."/>
            <person name="Latrasse D."/>
            <person name="Zouine M."/>
            <person name="Zahm M."/>
            <person name="Kreplak J."/>
            <person name="Mayjonade B."/>
            <person name="Satge C."/>
            <person name="Perez M."/>
            <person name="Cauet S."/>
            <person name="Marande W."/>
            <person name="Chantry-Darmon C."/>
            <person name="Lopez-Roques C."/>
            <person name="Bouchez O."/>
            <person name="Berard A."/>
            <person name="Debelle F."/>
            <person name="Munos S."/>
            <person name="Bendahmane A."/>
            <person name="Berges H."/>
            <person name="Niebel A."/>
            <person name="Buitink J."/>
            <person name="Frugier F."/>
            <person name="Benhamed M."/>
            <person name="Crespi M."/>
            <person name="Gouzy J."/>
            <person name="Gamas P."/>
        </authorList>
    </citation>
    <scope>NUCLEOTIDE SEQUENCE [LARGE SCALE GENOMIC DNA]</scope>
    <source>
        <strain evidence="3">cv. Jemalong A17</strain>
    </source>
</reference>
<feature type="region of interest" description="Disordered" evidence="1">
    <location>
        <begin position="1"/>
        <end position="117"/>
    </location>
</feature>
<feature type="compositionally biased region" description="Polar residues" evidence="1">
    <location>
        <begin position="1"/>
        <end position="29"/>
    </location>
</feature>
<evidence type="ECO:0000313" key="3">
    <source>
        <dbReference type="Proteomes" id="UP000265566"/>
    </source>
</evidence>
<comment type="caution">
    <text evidence="2">The sequence shown here is derived from an EMBL/GenBank/DDBJ whole genome shotgun (WGS) entry which is preliminary data.</text>
</comment>
<dbReference type="AlphaFoldDB" id="A0A396GL42"/>
<name>A0A396GL42_MEDTR</name>
<protein>
    <submittedName>
        <fullName evidence="2">Uncharacterized protein</fullName>
    </submittedName>
</protein>
<feature type="compositionally biased region" description="Low complexity" evidence="1">
    <location>
        <begin position="95"/>
        <end position="109"/>
    </location>
</feature>
<accession>A0A396GL42</accession>
<sequence>MVVKQQQSQKQICNTGISQRPANEKPSTTTRKRTNQPNLSPPKAPTTLQKVRNGSDDLREGGFRLKGEQNHTKGRSWRGGGPTTPPSGHESFEEQLSTSTTLRTGTLQTRPKDTHRNYDGEAMTAQVQENADGRRVRRWCGEQLSTHHQHRSTLRWGRQLFTHNFIIPKLKDSFANLTLLFFKTIKNK</sequence>
<feature type="compositionally biased region" description="Basic and acidic residues" evidence="1">
    <location>
        <begin position="53"/>
        <end position="71"/>
    </location>
</feature>
<evidence type="ECO:0000256" key="1">
    <source>
        <dbReference type="SAM" id="MobiDB-lite"/>
    </source>
</evidence>
<gene>
    <name evidence="2" type="ORF">MtrunA17_Chr8g0344221</name>
</gene>